<dbReference type="RefSeq" id="WP_207182901.1">
    <property type="nucleotide sequence ID" value="NZ_AP024145.1"/>
</dbReference>
<protein>
    <submittedName>
        <fullName evidence="2">Uncharacterized protein</fullName>
    </submittedName>
</protein>
<name>A0A8H8WST7_9HYPH</name>
<dbReference type="Proteomes" id="UP000663508">
    <property type="component" value="Chromosome"/>
</dbReference>
<sequence length="117" mass="13761">MVHKIIRPFSTVSERTGEEGREPKELLGHNWKRDLARHQERIRRDGGKSLNERFKQIVPHSSRRSEIISEAFLYIMDHRCAPEEAVKEASKTASRFYAEELCTCEFNDAWMQMPDPE</sequence>
<gene>
    <name evidence="2" type="ORF">mvi_22890</name>
</gene>
<accession>A0A8H8WST7</accession>
<dbReference type="KEGG" id="mind:mvi_22890"/>
<evidence type="ECO:0000256" key="1">
    <source>
        <dbReference type="SAM" id="MobiDB-lite"/>
    </source>
</evidence>
<proteinExistence type="predicted"/>
<dbReference type="EMBL" id="AP024145">
    <property type="protein sequence ID" value="BCM83828.1"/>
    <property type="molecule type" value="Genomic_DNA"/>
</dbReference>
<evidence type="ECO:0000313" key="3">
    <source>
        <dbReference type="Proteomes" id="UP000663508"/>
    </source>
</evidence>
<evidence type="ECO:0000313" key="2">
    <source>
        <dbReference type="EMBL" id="BCM83828.1"/>
    </source>
</evidence>
<dbReference type="AlphaFoldDB" id="A0A8H8WST7"/>
<feature type="region of interest" description="Disordered" evidence="1">
    <location>
        <begin position="1"/>
        <end position="22"/>
    </location>
</feature>
<reference evidence="2" key="1">
    <citation type="submission" date="2020-11" db="EMBL/GenBank/DDBJ databases">
        <title>Complete genome sequence of a novel pathogenic Methylobacterium strain isolated from rice in Vietnam.</title>
        <authorList>
            <person name="Lai K."/>
            <person name="Okazaki S."/>
            <person name="Higashi K."/>
            <person name="Mori H."/>
            <person name="Toyoda A."/>
            <person name="Kurokawa K."/>
        </authorList>
    </citation>
    <scope>NUCLEOTIDE SEQUENCE</scope>
    <source>
        <strain evidence="2">VL1</strain>
    </source>
</reference>
<organism evidence="2 3">
    <name type="scientific">Methylobacterium indicum</name>
    <dbReference type="NCBI Taxonomy" id="1775910"/>
    <lineage>
        <taxon>Bacteria</taxon>
        <taxon>Pseudomonadati</taxon>
        <taxon>Pseudomonadota</taxon>
        <taxon>Alphaproteobacteria</taxon>
        <taxon>Hyphomicrobiales</taxon>
        <taxon>Methylobacteriaceae</taxon>
        <taxon>Methylobacterium</taxon>
    </lineage>
</organism>